<dbReference type="SUPFAM" id="SSF54427">
    <property type="entry name" value="NTF2-like"/>
    <property type="match status" value="1"/>
</dbReference>
<dbReference type="PROSITE" id="PS51257">
    <property type="entry name" value="PROKAR_LIPOPROTEIN"/>
    <property type="match status" value="1"/>
</dbReference>
<organism evidence="4 5">
    <name type="scientific">Chryseolinea serpens</name>
    <dbReference type="NCBI Taxonomy" id="947013"/>
    <lineage>
        <taxon>Bacteria</taxon>
        <taxon>Pseudomonadati</taxon>
        <taxon>Bacteroidota</taxon>
        <taxon>Cytophagia</taxon>
        <taxon>Cytophagales</taxon>
        <taxon>Fulvivirgaceae</taxon>
        <taxon>Chryseolinea</taxon>
    </lineage>
</organism>
<protein>
    <recommendedName>
        <fullName evidence="1">Type IV secretion system putative lipoprotein virB7</fullName>
    </recommendedName>
</protein>
<dbReference type="InterPro" id="IPR032710">
    <property type="entry name" value="NTF2-like_dom_sf"/>
</dbReference>
<dbReference type="InterPro" id="IPR011944">
    <property type="entry name" value="Steroid_delta5-4_isomerase"/>
</dbReference>
<feature type="domain" description="DUF4440" evidence="3">
    <location>
        <begin position="32"/>
        <end position="142"/>
    </location>
</feature>
<evidence type="ECO:0000256" key="1">
    <source>
        <dbReference type="ARBA" id="ARBA00017922"/>
    </source>
</evidence>
<dbReference type="InterPro" id="IPR027843">
    <property type="entry name" value="DUF4440"/>
</dbReference>
<dbReference type="InterPro" id="IPR012640">
    <property type="entry name" value="Membr_lipoprot_lipid_attach_CS"/>
</dbReference>
<dbReference type="Pfam" id="PF08139">
    <property type="entry name" value="LPAM_1"/>
    <property type="match status" value="1"/>
</dbReference>
<dbReference type="AlphaFoldDB" id="A0A1M5MZZ8"/>
<keyword evidence="2" id="KW-0732">Signal</keyword>
<name>A0A1M5MZZ8_9BACT</name>
<dbReference type="Proteomes" id="UP000184212">
    <property type="component" value="Unassembled WGS sequence"/>
</dbReference>
<evidence type="ECO:0000256" key="2">
    <source>
        <dbReference type="ARBA" id="ARBA00022729"/>
    </source>
</evidence>
<dbReference type="EMBL" id="FQWQ01000001">
    <property type="protein sequence ID" value="SHG82807.1"/>
    <property type="molecule type" value="Genomic_DNA"/>
</dbReference>
<dbReference type="RefSeq" id="WP_073133315.1">
    <property type="nucleotide sequence ID" value="NZ_FQWQ01000001.1"/>
</dbReference>
<dbReference type="NCBIfam" id="TIGR02246">
    <property type="entry name" value="SgcJ/EcaC family oxidoreductase"/>
    <property type="match status" value="1"/>
</dbReference>
<proteinExistence type="predicted"/>
<dbReference type="Pfam" id="PF14534">
    <property type="entry name" value="DUF4440"/>
    <property type="match status" value="1"/>
</dbReference>
<accession>A0A1M5MZZ8</accession>
<dbReference type="STRING" id="947013.SAMN04488109_2029"/>
<evidence type="ECO:0000313" key="4">
    <source>
        <dbReference type="EMBL" id="SHG82807.1"/>
    </source>
</evidence>
<evidence type="ECO:0000259" key="3">
    <source>
        <dbReference type="Pfam" id="PF14534"/>
    </source>
</evidence>
<sequence>MKKVLAGISIALALTGCSRTTIDTKAEGEKLMQLSREWSQYASKRDVEKTLSYWADDATVISAGDATMKGKAAIRQMVEGSYKDPSFQISWEPQQADVAGSGELGYLLEKTTITINDSTGNPVKHQYNSVSVWKKQADGAWKNVLDVLSPEGSK</sequence>
<dbReference type="Gene3D" id="3.10.450.50">
    <property type="match status" value="1"/>
</dbReference>
<gene>
    <name evidence="4" type="ORF">SAMN04488109_2029</name>
</gene>
<reference evidence="4 5" key="1">
    <citation type="submission" date="2016-11" db="EMBL/GenBank/DDBJ databases">
        <authorList>
            <person name="Jaros S."/>
            <person name="Januszkiewicz K."/>
            <person name="Wedrychowicz H."/>
        </authorList>
    </citation>
    <scope>NUCLEOTIDE SEQUENCE [LARGE SCALE GENOMIC DNA]</scope>
    <source>
        <strain evidence="4 5">DSM 24574</strain>
    </source>
</reference>
<evidence type="ECO:0000313" key="5">
    <source>
        <dbReference type="Proteomes" id="UP000184212"/>
    </source>
</evidence>
<keyword evidence="5" id="KW-1185">Reference proteome</keyword>